<keyword evidence="1" id="KW-1133">Transmembrane helix</keyword>
<organism evidence="2 3">
    <name type="scientific">Candidatus Caccousia stercoris</name>
    <dbReference type="NCBI Taxonomy" id="2840723"/>
    <lineage>
        <taxon>Bacteria</taxon>
        <taxon>Bacillati</taxon>
        <taxon>Bacillota</taxon>
        <taxon>Clostridia</taxon>
        <taxon>Eubacteriales</taxon>
        <taxon>Oscillospiraceae</taxon>
        <taxon>Oscillospiraceae incertae sedis</taxon>
        <taxon>Candidatus Caccousia</taxon>
    </lineage>
</organism>
<reference evidence="2" key="1">
    <citation type="submission" date="2020-10" db="EMBL/GenBank/DDBJ databases">
        <authorList>
            <person name="Gilroy R."/>
        </authorList>
    </citation>
    <scope>NUCLEOTIDE SEQUENCE</scope>
    <source>
        <strain evidence="2">6086</strain>
    </source>
</reference>
<dbReference type="Proteomes" id="UP000824141">
    <property type="component" value="Unassembled WGS sequence"/>
</dbReference>
<dbReference type="AlphaFoldDB" id="A0A9D1FSZ2"/>
<dbReference type="EMBL" id="DVJM01000187">
    <property type="protein sequence ID" value="HIS79471.1"/>
    <property type="molecule type" value="Genomic_DNA"/>
</dbReference>
<evidence type="ECO:0000313" key="2">
    <source>
        <dbReference type="EMBL" id="HIS79471.1"/>
    </source>
</evidence>
<feature type="transmembrane region" description="Helical" evidence="1">
    <location>
        <begin position="42"/>
        <end position="60"/>
    </location>
</feature>
<evidence type="ECO:0000313" key="3">
    <source>
        <dbReference type="Proteomes" id="UP000824141"/>
    </source>
</evidence>
<comment type="caution">
    <text evidence="2">The sequence shown here is derived from an EMBL/GenBank/DDBJ whole genome shotgun (WGS) entry which is preliminary data.</text>
</comment>
<name>A0A9D1FSZ2_9FIRM</name>
<sequence length="207" mass="22269">MRTAYREIMDHLSVTEDLRLRILGGLRPKRAPSLFGLSIPRVVSAAACLLLLTAAAVGVMHTRLIAPPSTVSSAVGNPVSPTVNTASAEELAALVGFAVTEPEIPFAAEKTEYTAFGKDLAQIEWFGEDESACFRKARGSLDPSGDFSTYESVTEITANGVCVMLKGDSSGYLLAVWEGSDFSYSLRLSQARSEQEWLSLLENCDIS</sequence>
<accession>A0A9D1FSZ2</accession>
<reference evidence="2" key="2">
    <citation type="journal article" date="2021" name="PeerJ">
        <title>Extensive microbial diversity within the chicken gut microbiome revealed by metagenomics and culture.</title>
        <authorList>
            <person name="Gilroy R."/>
            <person name="Ravi A."/>
            <person name="Getino M."/>
            <person name="Pursley I."/>
            <person name="Horton D.L."/>
            <person name="Alikhan N.F."/>
            <person name="Baker D."/>
            <person name="Gharbi K."/>
            <person name="Hall N."/>
            <person name="Watson M."/>
            <person name="Adriaenssens E.M."/>
            <person name="Foster-Nyarko E."/>
            <person name="Jarju S."/>
            <person name="Secka A."/>
            <person name="Antonio M."/>
            <person name="Oren A."/>
            <person name="Chaudhuri R.R."/>
            <person name="La Ragione R."/>
            <person name="Hildebrand F."/>
            <person name="Pallen M.J."/>
        </authorList>
    </citation>
    <scope>NUCLEOTIDE SEQUENCE</scope>
    <source>
        <strain evidence="2">6086</strain>
    </source>
</reference>
<keyword evidence="1" id="KW-0472">Membrane</keyword>
<keyword evidence="1" id="KW-0812">Transmembrane</keyword>
<protein>
    <recommendedName>
        <fullName evidence="4">DUF4367 domain-containing protein</fullName>
    </recommendedName>
</protein>
<evidence type="ECO:0000256" key="1">
    <source>
        <dbReference type="SAM" id="Phobius"/>
    </source>
</evidence>
<proteinExistence type="predicted"/>
<evidence type="ECO:0008006" key="4">
    <source>
        <dbReference type="Google" id="ProtNLM"/>
    </source>
</evidence>
<gene>
    <name evidence="2" type="ORF">IAD03_08885</name>
</gene>